<comment type="caution">
    <text evidence="8">The sequence shown here is derived from an EMBL/GenBank/DDBJ whole genome shotgun (WGS) entry which is preliminary data.</text>
</comment>
<evidence type="ECO:0000256" key="3">
    <source>
        <dbReference type="ARBA" id="ARBA00022475"/>
    </source>
</evidence>
<comment type="subcellular location">
    <subcellularLocation>
        <location evidence="1">Cell membrane</location>
        <topology evidence="1">Multi-pass membrane protein</topology>
    </subcellularLocation>
</comment>
<dbReference type="Pfam" id="PF03994">
    <property type="entry name" value="DUF350"/>
    <property type="match status" value="1"/>
</dbReference>
<name>A0A923KMQ3_9FLAO</name>
<keyword evidence="6 7" id="KW-0472">Membrane</keyword>
<evidence type="ECO:0000256" key="5">
    <source>
        <dbReference type="ARBA" id="ARBA00022989"/>
    </source>
</evidence>
<proteinExistence type="inferred from homology"/>
<accession>A0A923KMQ3</accession>
<dbReference type="InterPro" id="IPR007140">
    <property type="entry name" value="DUF350"/>
</dbReference>
<keyword evidence="5 7" id="KW-1133">Transmembrane helix</keyword>
<evidence type="ECO:0000256" key="7">
    <source>
        <dbReference type="SAM" id="Phobius"/>
    </source>
</evidence>
<evidence type="ECO:0000256" key="1">
    <source>
        <dbReference type="ARBA" id="ARBA00004651"/>
    </source>
</evidence>
<evidence type="ECO:0000256" key="2">
    <source>
        <dbReference type="ARBA" id="ARBA00005779"/>
    </source>
</evidence>
<reference evidence="8" key="1">
    <citation type="submission" date="2020-08" db="EMBL/GenBank/DDBJ databases">
        <title>Hyunsoonleella sp. strain SJ7 genome sequencing and assembly.</title>
        <authorList>
            <person name="Kim I."/>
        </authorList>
    </citation>
    <scope>NUCLEOTIDE SEQUENCE</scope>
    <source>
        <strain evidence="8">SJ7</strain>
    </source>
</reference>
<evidence type="ECO:0000313" key="8">
    <source>
        <dbReference type="EMBL" id="MBC3759320.1"/>
    </source>
</evidence>
<feature type="transmembrane region" description="Helical" evidence="7">
    <location>
        <begin position="6"/>
        <end position="24"/>
    </location>
</feature>
<feature type="transmembrane region" description="Helical" evidence="7">
    <location>
        <begin position="45"/>
        <end position="73"/>
    </location>
</feature>
<organism evidence="8 9">
    <name type="scientific">Hyunsoonleella aquatilis</name>
    <dbReference type="NCBI Taxonomy" id="2762758"/>
    <lineage>
        <taxon>Bacteria</taxon>
        <taxon>Pseudomonadati</taxon>
        <taxon>Bacteroidota</taxon>
        <taxon>Flavobacteriia</taxon>
        <taxon>Flavobacteriales</taxon>
        <taxon>Flavobacteriaceae</taxon>
    </lineage>
</organism>
<evidence type="ECO:0000256" key="6">
    <source>
        <dbReference type="ARBA" id="ARBA00023136"/>
    </source>
</evidence>
<dbReference type="RefSeq" id="WP_186563037.1">
    <property type="nucleotide sequence ID" value="NZ_JACNMF010000004.1"/>
</dbReference>
<dbReference type="GO" id="GO:0005886">
    <property type="term" value="C:plasma membrane"/>
    <property type="evidence" value="ECO:0007669"/>
    <property type="project" value="UniProtKB-SubCell"/>
</dbReference>
<sequence>MDLFYLALSQVIISIFLSIVIFFISYKILIKAFKLNESKFDSDNLALSIFFSGIIFSIGYLLSAIIPSIINAVQLIKTNTDGNLYLEVLKYSTISLLIGFLTISLIQMGAFFLVKVMTKHIKEVEALKQNNLSVALLLISILISITLISKEGLIFLLETFLPHPEFVQFN</sequence>
<evidence type="ECO:0000256" key="4">
    <source>
        <dbReference type="ARBA" id="ARBA00022692"/>
    </source>
</evidence>
<dbReference type="EMBL" id="JACNMF010000004">
    <property type="protein sequence ID" value="MBC3759320.1"/>
    <property type="molecule type" value="Genomic_DNA"/>
</dbReference>
<keyword evidence="3" id="KW-1003">Cell membrane</keyword>
<dbReference type="Proteomes" id="UP000656244">
    <property type="component" value="Unassembled WGS sequence"/>
</dbReference>
<feature type="transmembrane region" description="Helical" evidence="7">
    <location>
        <begin position="93"/>
        <end position="114"/>
    </location>
</feature>
<gene>
    <name evidence="8" type="ORF">H7U19_12955</name>
</gene>
<protein>
    <submittedName>
        <fullName evidence="8">DUF350 domain-containing protein</fullName>
    </submittedName>
</protein>
<evidence type="ECO:0000313" key="9">
    <source>
        <dbReference type="Proteomes" id="UP000656244"/>
    </source>
</evidence>
<feature type="transmembrane region" description="Helical" evidence="7">
    <location>
        <begin position="134"/>
        <end position="157"/>
    </location>
</feature>
<comment type="similarity">
    <text evidence="2">Belongs to the UPF0719 family.</text>
</comment>
<keyword evidence="9" id="KW-1185">Reference proteome</keyword>
<keyword evidence="4 7" id="KW-0812">Transmembrane</keyword>
<dbReference type="AlphaFoldDB" id="A0A923KMQ3"/>